<dbReference type="RefSeq" id="WP_062188743.1">
    <property type="nucleotide sequence ID" value="NZ_DF967965.1"/>
</dbReference>
<feature type="domain" description="Sortilin N-terminal" evidence="3">
    <location>
        <begin position="524"/>
        <end position="659"/>
    </location>
</feature>
<dbReference type="SUPFAM" id="SSF110296">
    <property type="entry name" value="Oligoxyloglucan reducing end-specific cellobiohydrolase"/>
    <property type="match status" value="3"/>
</dbReference>
<gene>
    <name evidence="4" type="ORF">DEQ80_11075</name>
</gene>
<accession>A0A3D1JIQ7</accession>
<dbReference type="InterPro" id="IPR052025">
    <property type="entry name" value="Xyloglucanase_GH74"/>
</dbReference>
<dbReference type="PANTHER" id="PTHR43739:SF5">
    <property type="entry name" value="EXO-ALPHA-SIALIDASE"/>
    <property type="match status" value="1"/>
</dbReference>
<dbReference type="Pfam" id="PF15902">
    <property type="entry name" value="Sortilin-Vps10"/>
    <property type="match status" value="1"/>
</dbReference>
<dbReference type="AlphaFoldDB" id="A0A3D1JIQ7"/>
<sequence length="698" mass="73655">MLRFRFSTGFLLLLLLLSAPPTSTQADPPPFQAYLPVIMRSEPPLWMGPFGGSVVVITPDPTNGSVIYAGTWGAGVYKSTDAGVSWSPARSGLWNLYINSMAVDPRNGLNVYAGTYGDGIFKSTDGGASWVQASNGLQGGAIVYAIAIDPENPNRLYAATRAMSRGNPPWSGIVYKSENGGASWRAVLQNIGGANQQDWVYSLAVLPRDPNFILAAAHEYGVYRSLNYGDSWSAANNGITDFSGRAVVFDPRYRNPSTAFYGVWHRSGLFKTTTDANLWRLITDGIIDSKIYSMGLAIDPNNPNRLFAATFSGGVLRSTNSGESWSSVGFGNQWVYSVAVNPANSNLIYAGLVSNGLYRSTDGGNSWAASYQGLSQIGVSSLVGFPGDPASLIIGAQGVLRTTNLGASWAPVGSSLPADTVNLLLQHPQNPRLLFALTQASGLYRINLNTETTWSKLQEVPPTPAGEIAAHPLSPRNEIQELLPPDETDLLLQPQAVPGGALLSMAFAPSSSNIAYLGSGGNGVYRSTDGGSTWSAAGLGGQTVWGLAVDPANPSRVFAATSVSGTVKLSENAGASWVDTSLPGAIPYTLAFSPDDPGTLFAATSKGVFSKTGNGEWSLRGLSGVVVTAITPHPSRPGWIFAGSNSGAYFSTDGGNTWNPGPAGLEWLGIKAIVVDPNNPHYVYYCTASSGVFRAFFQ</sequence>
<dbReference type="STRING" id="229919.GCA_001050195_00072"/>
<proteinExistence type="predicted"/>
<protein>
    <recommendedName>
        <fullName evidence="3">Sortilin N-terminal domain-containing protein</fullName>
    </recommendedName>
</protein>
<evidence type="ECO:0000256" key="1">
    <source>
        <dbReference type="ARBA" id="ARBA00022737"/>
    </source>
</evidence>
<dbReference type="Proteomes" id="UP000264141">
    <property type="component" value="Unassembled WGS sequence"/>
</dbReference>
<evidence type="ECO:0000313" key="5">
    <source>
        <dbReference type="Proteomes" id="UP000264141"/>
    </source>
</evidence>
<evidence type="ECO:0000259" key="3">
    <source>
        <dbReference type="Pfam" id="PF15902"/>
    </source>
</evidence>
<comment type="caution">
    <text evidence="4">The sequence shown here is derived from an EMBL/GenBank/DDBJ whole genome shotgun (WGS) entry which is preliminary data.</text>
</comment>
<dbReference type="GO" id="GO:0010411">
    <property type="term" value="P:xyloglucan metabolic process"/>
    <property type="evidence" value="ECO:0007669"/>
    <property type="project" value="TreeGrafter"/>
</dbReference>
<dbReference type="InterPro" id="IPR031778">
    <property type="entry name" value="Sortilin_N"/>
</dbReference>
<evidence type="ECO:0000313" key="4">
    <source>
        <dbReference type="EMBL" id="HCE18392.1"/>
    </source>
</evidence>
<reference evidence="4 5" key="1">
    <citation type="journal article" date="2018" name="Nat. Biotechnol.">
        <title>A standardized bacterial taxonomy based on genome phylogeny substantially revises the tree of life.</title>
        <authorList>
            <person name="Parks D.H."/>
            <person name="Chuvochina M."/>
            <person name="Waite D.W."/>
            <person name="Rinke C."/>
            <person name="Skarshewski A."/>
            <person name="Chaumeil P.A."/>
            <person name="Hugenholtz P."/>
        </authorList>
    </citation>
    <scope>NUCLEOTIDE SEQUENCE [LARGE SCALE GENOMIC DNA]</scope>
    <source>
        <strain evidence="4">UBA8781</strain>
    </source>
</reference>
<feature type="chain" id="PRO_5017679060" description="Sortilin N-terminal domain-containing protein" evidence="2">
    <location>
        <begin position="27"/>
        <end position="698"/>
    </location>
</feature>
<name>A0A3D1JIQ7_9CHLR</name>
<dbReference type="InterPro" id="IPR015943">
    <property type="entry name" value="WD40/YVTN_repeat-like_dom_sf"/>
</dbReference>
<dbReference type="Gene3D" id="2.130.10.10">
    <property type="entry name" value="YVTN repeat-like/Quinoprotein amine dehydrogenase"/>
    <property type="match status" value="6"/>
</dbReference>
<evidence type="ECO:0000256" key="2">
    <source>
        <dbReference type="SAM" id="SignalP"/>
    </source>
</evidence>
<feature type="signal peptide" evidence="2">
    <location>
        <begin position="1"/>
        <end position="26"/>
    </location>
</feature>
<dbReference type="OrthoDB" id="9801859at2"/>
<dbReference type="EMBL" id="DPBP01000041">
    <property type="protein sequence ID" value="HCE18392.1"/>
    <property type="molecule type" value="Genomic_DNA"/>
</dbReference>
<dbReference type="PANTHER" id="PTHR43739">
    <property type="entry name" value="XYLOGLUCANASE (EUROFUNG)"/>
    <property type="match status" value="1"/>
</dbReference>
<dbReference type="CDD" id="cd15482">
    <property type="entry name" value="Sialidase_non-viral"/>
    <property type="match status" value="1"/>
</dbReference>
<organism evidence="4 5">
    <name type="scientific">Anaerolinea thermolimosa</name>
    <dbReference type="NCBI Taxonomy" id="229919"/>
    <lineage>
        <taxon>Bacteria</taxon>
        <taxon>Bacillati</taxon>
        <taxon>Chloroflexota</taxon>
        <taxon>Anaerolineae</taxon>
        <taxon>Anaerolineales</taxon>
        <taxon>Anaerolineaceae</taxon>
        <taxon>Anaerolinea</taxon>
    </lineage>
</organism>
<keyword evidence="1" id="KW-0677">Repeat</keyword>
<keyword evidence="2" id="KW-0732">Signal</keyword>